<keyword evidence="3" id="KW-1185">Reference proteome</keyword>
<evidence type="ECO:0000256" key="1">
    <source>
        <dbReference type="SAM" id="MobiDB-lite"/>
    </source>
</evidence>
<evidence type="ECO:0000313" key="2">
    <source>
        <dbReference type="EMBL" id="KIM28871.1"/>
    </source>
</evidence>
<dbReference type="OrthoDB" id="6600758at2759"/>
<dbReference type="InterPro" id="IPR021109">
    <property type="entry name" value="Peptidase_aspartic_dom_sf"/>
</dbReference>
<gene>
    <name evidence="2" type="ORF">M408DRAFT_23517</name>
</gene>
<proteinExistence type="predicted"/>
<feature type="region of interest" description="Disordered" evidence="1">
    <location>
        <begin position="132"/>
        <end position="195"/>
    </location>
</feature>
<dbReference type="Proteomes" id="UP000054097">
    <property type="component" value="Unassembled WGS sequence"/>
</dbReference>
<feature type="compositionally biased region" description="Basic residues" evidence="1">
    <location>
        <begin position="157"/>
        <end position="172"/>
    </location>
</feature>
<feature type="compositionally biased region" description="Basic and acidic residues" evidence="1">
    <location>
        <begin position="185"/>
        <end position="195"/>
    </location>
</feature>
<evidence type="ECO:0000313" key="3">
    <source>
        <dbReference type="Proteomes" id="UP000054097"/>
    </source>
</evidence>
<organism evidence="2 3">
    <name type="scientific">Serendipita vermifera MAFF 305830</name>
    <dbReference type="NCBI Taxonomy" id="933852"/>
    <lineage>
        <taxon>Eukaryota</taxon>
        <taxon>Fungi</taxon>
        <taxon>Dikarya</taxon>
        <taxon>Basidiomycota</taxon>
        <taxon>Agaricomycotina</taxon>
        <taxon>Agaricomycetes</taxon>
        <taxon>Sebacinales</taxon>
        <taxon>Serendipitaceae</taxon>
        <taxon>Serendipita</taxon>
    </lineage>
</organism>
<dbReference type="EMBL" id="KN824291">
    <property type="protein sequence ID" value="KIM28871.1"/>
    <property type="molecule type" value="Genomic_DNA"/>
</dbReference>
<name>A0A0C3BBN3_SERVB</name>
<accession>A0A0C3BBN3</accession>
<dbReference type="AlphaFoldDB" id="A0A0C3BBN3"/>
<reference evidence="2 3" key="1">
    <citation type="submission" date="2014-04" db="EMBL/GenBank/DDBJ databases">
        <authorList>
            <consortium name="DOE Joint Genome Institute"/>
            <person name="Kuo A."/>
            <person name="Zuccaro A."/>
            <person name="Kohler A."/>
            <person name="Nagy L.G."/>
            <person name="Floudas D."/>
            <person name="Copeland A."/>
            <person name="Barry K.W."/>
            <person name="Cichocki N."/>
            <person name="Veneault-Fourrey C."/>
            <person name="LaButti K."/>
            <person name="Lindquist E.A."/>
            <person name="Lipzen A."/>
            <person name="Lundell T."/>
            <person name="Morin E."/>
            <person name="Murat C."/>
            <person name="Sun H."/>
            <person name="Tunlid A."/>
            <person name="Henrissat B."/>
            <person name="Grigoriev I.V."/>
            <person name="Hibbett D.S."/>
            <person name="Martin F."/>
            <person name="Nordberg H.P."/>
            <person name="Cantor M.N."/>
            <person name="Hua S.X."/>
        </authorList>
    </citation>
    <scope>NUCLEOTIDE SEQUENCE [LARGE SCALE GENOMIC DNA]</scope>
    <source>
        <strain evidence="2 3">MAFF 305830</strain>
    </source>
</reference>
<reference evidence="3" key="2">
    <citation type="submission" date="2015-01" db="EMBL/GenBank/DDBJ databases">
        <title>Evolutionary Origins and Diversification of the Mycorrhizal Mutualists.</title>
        <authorList>
            <consortium name="DOE Joint Genome Institute"/>
            <consortium name="Mycorrhizal Genomics Consortium"/>
            <person name="Kohler A."/>
            <person name="Kuo A."/>
            <person name="Nagy L.G."/>
            <person name="Floudas D."/>
            <person name="Copeland A."/>
            <person name="Barry K.W."/>
            <person name="Cichocki N."/>
            <person name="Veneault-Fourrey C."/>
            <person name="LaButti K."/>
            <person name="Lindquist E.A."/>
            <person name="Lipzen A."/>
            <person name="Lundell T."/>
            <person name="Morin E."/>
            <person name="Murat C."/>
            <person name="Riley R."/>
            <person name="Ohm R."/>
            <person name="Sun H."/>
            <person name="Tunlid A."/>
            <person name="Henrissat B."/>
            <person name="Grigoriev I.V."/>
            <person name="Hibbett D.S."/>
            <person name="Martin F."/>
        </authorList>
    </citation>
    <scope>NUCLEOTIDE SEQUENCE [LARGE SCALE GENOMIC DNA]</scope>
    <source>
        <strain evidence="3">MAFF 305830</strain>
    </source>
</reference>
<dbReference type="STRING" id="933852.A0A0C3BBN3"/>
<sequence>MALPVLEVHTPSNSFAVPHSLTGDSLQSLFSRLSGKLHATVGPGWVKYEYNGAFWDLSDDADYSIFAWRLAPSDANTPSPVIHVADPLRPLPVPPAYQNYSYYAFRQRPNQPSEQNASSSMNANVAGTSFAGPFVPGSTASSPRPGANLQRQDTIIKRARSVRSTKSKRSRARGISPNDDDSDGDNARDRKARTEAEKIPKYKRDFLKFHGENGNRVVVGKFGPVPKVEMLLKKGYRHVYMSRHFAKRHGLVPPEVVPGWMGYGGLVNMGQIPITLGTKTTTHTVYLAEENQFDVVLGRSFMEARRVQTDPTDPSNVVCMDNGDNLDCKIIVIRDGRGDFVTVP</sequence>
<protein>
    <submittedName>
        <fullName evidence="2">Uncharacterized protein</fullName>
    </submittedName>
</protein>
<dbReference type="HOGENOM" id="CLU_045028_0_0_1"/>
<dbReference type="Gene3D" id="2.40.70.10">
    <property type="entry name" value="Acid Proteases"/>
    <property type="match status" value="1"/>
</dbReference>